<feature type="coiled-coil region" evidence="1">
    <location>
        <begin position="126"/>
        <end position="153"/>
    </location>
</feature>
<dbReference type="OrthoDB" id="10409115at2759"/>
<name>A0A511K8S1_RHOTO</name>
<dbReference type="Proteomes" id="UP000321518">
    <property type="component" value="Unassembled WGS sequence"/>
</dbReference>
<evidence type="ECO:0000256" key="1">
    <source>
        <dbReference type="SAM" id="Coils"/>
    </source>
</evidence>
<reference evidence="3 4" key="1">
    <citation type="submission" date="2019-07" db="EMBL/GenBank/DDBJ databases">
        <title>Rhodotorula toruloides NBRC10032 genome sequencing.</title>
        <authorList>
            <person name="Shida Y."/>
            <person name="Takaku H."/>
            <person name="Ogasawara W."/>
            <person name="Mori K."/>
        </authorList>
    </citation>
    <scope>NUCLEOTIDE SEQUENCE [LARGE SCALE GENOMIC DNA]</scope>
    <source>
        <strain evidence="3 4">NBRC10032</strain>
    </source>
</reference>
<dbReference type="AlphaFoldDB" id="A0A511K8S1"/>
<comment type="caution">
    <text evidence="3">The sequence shown here is derived from an EMBL/GenBank/DDBJ whole genome shotgun (WGS) entry which is preliminary data.</text>
</comment>
<sequence length="226" mass="24459">MALQAEQITVGLFLDGSRVMPFASATLAGGAVEANFTAELAPGMRWDLTWYSTRQDLIGSYGSVLRFEGSMEGSLVGGKVLGADGTGHIRGLLAIPPTTPVATTTPATPSSATRNLISPAQSPRSIAPARERLEELENELESTKAKADRFERSLLALYEIVPPESRLAYIDWRLRNDQLTPETRVKIATSKARVVKELETSAGDNAKAELSDMLTFCMHLEHEGKA</sequence>
<evidence type="ECO:0000313" key="3">
    <source>
        <dbReference type="EMBL" id="GEM06405.1"/>
    </source>
</evidence>
<organism evidence="3 4">
    <name type="scientific">Rhodotorula toruloides</name>
    <name type="common">Yeast</name>
    <name type="synonym">Rhodosporidium toruloides</name>
    <dbReference type="NCBI Taxonomy" id="5286"/>
    <lineage>
        <taxon>Eukaryota</taxon>
        <taxon>Fungi</taxon>
        <taxon>Dikarya</taxon>
        <taxon>Basidiomycota</taxon>
        <taxon>Pucciniomycotina</taxon>
        <taxon>Microbotryomycetes</taxon>
        <taxon>Sporidiobolales</taxon>
        <taxon>Sporidiobolaceae</taxon>
        <taxon>Rhodotorula</taxon>
    </lineage>
</organism>
<keyword evidence="1" id="KW-0175">Coiled coil</keyword>
<evidence type="ECO:0000256" key="2">
    <source>
        <dbReference type="SAM" id="MobiDB-lite"/>
    </source>
</evidence>
<evidence type="ECO:0000313" key="4">
    <source>
        <dbReference type="Proteomes" id="UP000321518"/>
    </source>
</evidence>
<dbReference type="EMBL" id="BJWK01000001">
    <property type="protein sequence ID" value="GEM06405.1"/>
    <property type="molecule type" value="Genomic_DNA"/>
</dbReference>
<accession>A0A511K8S1</accession>
<protein>
    <submittedName>
        <fullName evidence="3">Uncharacterized protein</fullName>
    </submittedName>
</protein>
<gene>
    <name evidence="3" type="ORF">Rt10032_c01g0422</name>
</gene>
<feature type="compositionally biased region" description="Low complexity" evidence="2">
    <location>
        <begin position="100"/>
        <end position="113"/>
    </location>
</feature>
<feature type="compositionally biased region" description="Polar residues" evidence="2">
    <location>
        <begin position="114"/>
        <end position="124"/>
    </location>
</feature>
<feature type="region of interest" description="Disordered" evidence="2">
    <location>
        <begin position="100"/>
        <end position="125"/>
    </location>
</feature>
<proteinExistence type="predicted"/>